<accession>A0A8C5PU93</accession>
<dbReference type="Gene3D" id="2.60.40.10">
    <property type="entry name" value="Immunoglobulins"/>
    <property type="match status" value="8"/>
</dbReference>
<keyword evidence="3" id="KW-0812">Transmembrane</keyword>
<dbReference type="PROSITE" id="PS00290">
    <property type="entry name" value="IG_MHC"/>
    <property type="match status" value="4"/>
</dbReference>
<feature type="domain" description="Ig-like" evidence="4">
    <location>
        <begin position="536"/>
        <end position="609"/>
    </location>
</feature>
<dbReference type="InterPro" id="IPR036179">
    <property type="entry name" value="Ig-like_dom_sf"/>
</dbReference>
<keyword evidence="3" id="KW-0472">Membrane</keyword>
<evidence type="ECO:0000259" key="4">
    <source>
        <dbReference type="PROSITE" id="PS50835"/>
    </source>
</evidence>
<dbReference type="GeneTree" id="ENSGT00940000163371"/>
<dbReference type="SMART" id="SM00409">
    <property type="entry name" value="IG"/>
    <property type="match status" value="4"/>
</dbReference>
<organism evidence="5 6">
    <name type="scientific">Leptobrachium leishanense</name>
    <name type="common">Leishan spiny toad</name>
    <dbReference type="NCBI Taxonomy" id="445787"/>
    <lineage>
        <taxon>Eukaryota</taxon>
        <taxon>Metazoa</taxon>
        <taxon>Chordata</taxon>
        <taxon>Craniata</taxon>
        <taxon>Vertebrata</taxon>
        <taxon>Euteleostomi</taxon>
        <taxon>Amphibia</taxon>
        <taxon>Batrachia</taxon>
        <taxon>Anura</taxon>
        <taxon>Pelobatoidea</taxon>
        <taxon>Megophryidae</taxon>
        <taxon>Leptobrachium</taxon>
    </lineage>
</organism>
<dbReference type="FunFam" id="2.60.40.10:FF:001774">
    <property type="entry name" value="Uncharacterized LOC100216153"/>
    <property type="match status" value="5"/>
</dbReference>
<feature type="domain" description="Ig-like" evidence="4">
    <location>
        <begin position="324"/>
        <end position="435"/>
    </location>
</feature>
<dbReference type="InterPro" id="IPR003599">
    <property type="entry name" value="Ig_sub"/>
</dbReference>
<dbReference type="OrthoDB" id="10043043at2759"/>
<evidence type="ECO:0000256" key="1">
    <source>
        <dbReference type="ARBA" id="ARBA00023319"/>
    </source>
</evidence>
<dbReference type="PANTHER" id="PTHR23411">
    <property type="entry name" value="TAPASIN"/>
    <property type="match status" value="1"/>
</dbReference>
<evidence type="ECO:0000256" key="2">
    <source>
        <dbReference type="SAM" id="MobiDB-lite"/>
    </source>
</evidence>
<dbReference type="SMART" id="SM00407">
    <property type="entry name" value="IGc1"/>
    <property type="match status" value="5"/>
</dbReference>
<dbReference type="InterPro" id="IPR007110">
    <property type="entry name" value="Ig-like_dom"/>
</dbReference>
<dbReference type="Pfam" id="PF07654">
    <property type="entry name" value="C1-set"/>
    <property type="match status" value="5"/>
</dbReference>
<feature type="domain" description="Ig-like" evidence="4">
    <location>
        <begin position="786"/>
        <end position="889"/>
    </location>
</feature>
<keyword evidence="1" id="KW-0393">Immunoglobulin domain</keyword>
<name>A0A8C5PU93_9ANUR</name>
<dbReference type="Ensembl" id="ENSLLET00000029117.1">
    <property type="protein sequence ID" value="ENSLLEP00000028022.1"/>
    <property type="gene ID" value="ENSLLEG00000017730.1"/>
</dbReference>
<keyword evidence="6" id="KW-1185">Reference proteome</keyword>
<feature type="region of interest" description="Disordered" evidence="2">
    <location>
        <begin position="638"/>
        <end position="670"/>
    </location>
</feature>
<dbReference type="InterPro" id="IPR003597">
    <property type="entry name" value="Ig_C1-set"/>
</dbReference>
<dbReference type="InterPro" id="IPR003006">
    <property type="entry name" value="Ig/MHC_CS"/>
</dbReference>
<feature type="transmembrane region" description="Helical" evidence="3">
    <location>
        <begin position="47"/>
        <end position="67"/>
    </location>
</feature>
<evidence type="ECO:0000313" key="6">
    <source>
        <dbReference type="Proteomes" id="UP000694569"/>
    </source>
</evidence>
<reference evidence="5" key="2">
    <citation type="submission" date="2025-09" db="UniProtKB">
        <authorList>
            <consortium name="Ensembl"/>
        </authorList>
    </citation>
    <scope>IDENTIFICATION</scope>
</reference>
<proteinExistence type="predicted"/>
<dbReference type="InterPro" id="IPR050380">
    <property type="entry name" value="Immune_Resp_Modulators"/>
</dbReference>
<protein>
    <recommendedName>
        <fullName evidence="4">Ig-like domain-containing protein</fullName>
    </recommendedName>
</protein>
<evidence type="ECO:0000256" key="3">
    <source>
        <dbReference type="SAM" id="Phobius"/>
    </source>
</evidence>
<dbReference type="InterPro" id="IPR013783">
    <property type="entry name" value="Ig-like_fold"/>
</dbReference>
<dbReference type="SUPFAM" id="SSF48726">
    <property type="entry name" value="Immunoglobulin"/>
    <property type="match status" value="5"/>
</dbReference>
<dbReference type="Proteomes" id="UP000694569">
    <property type="component" value="Unplaced"/>
</dbReference>
<feature type="domain" description="Ig-like" evidence="4">
    <location>
        <begin position="902"/>
        <end position="1012"/>
    </location>
</feature>
<keyword evidence="3" id="KW-1133">Transmembrane helix</keyword>
<evidence type="ECO:0000313" key="5">
    <source>
        <dbReference type="Ensembl" id="ENSLLEP00000028022.1"/>
    </source>
</evidence>
<sequence length="1088" mass="123563">MTPRISDNKYSFTKAQWSIRRSQRICTKSIWGSEAAINPLLKFSSRAALSLLITVLATIVFAFSFYCHFFPDLSVKHRVAVGVASFLTVFLAAGAIFLVYHHRHKKRNIPRVREITRCGDGTFSLDVDRFAPKDISFSWHLIQPPSSTEKQQLESTLIMSENQDGTFNATSTCDNLRGKVNVTQPYTIQAAVTHRKLKQPVCNEWTSDPQDGYKLRPIVTRPLQLSLCDPGEVLCSLNLESFYPKHIDISWSCDTGQSQKNISSQEKYQENPDQSYNAESACKIPGDSLNDPEFKVIVRWKHETMEDWESRELRVRDPGFPWRPNITDMSPLIVQSNQQTMVKCTVSGYFPDVLTVMWFMKNARQETIPVSNGSKYEILEISQEKMSDNTYTCTSTLCFTPTSNSEEQEFICRVSHPSLEEPIERSTGPARTKVSPTVTEPIKFSLCESGDVLCSLYVSKFYPQNINITWTSGRDQINKIKAVEKFIQIRDEKTYDAISECRIKWDQSLFPLRVTWKHESMEKPEYKELEITACAPRVGDIIVPGQLQCNQLAILQCEISAFYLDNLTVTWSKIQKGKEEETIDSQSKEKYYIPDLAYKKQDNTYNCTARLVFIPSYDLDLGAVFICKVQHPNLEPQIERRTKPLQLDQAPGKPGDTGKNPQGINDSPPHVDDIIVPRQLQCNQSYTLQCQISGFYPDNLTVTWLKHHKGEEETIQLQSNERYQIPALQHVKQWWTHTYRCTASLVSIPSYESDDGAEFICRVEHPSLKGAIEKRTGPLNVKDFPPRLGDIIVPRQLQCNQSYTLQCQISGFYPDNLTVTWLKHHKGEEETIQLQSNERYQISDLRHEKQRDHTYRCTASLVSIPSYESDDGAVFICRVEHPSLKEPIEKRTGPLNVKDFPPRLGDIIVPRQLQCNQSYTLQCQISGFYPDNLTVTWLKHHKGEEETIQLQSNERYQISDLRHEKQRDHTYRCTARLVSTPSYESDDGAVFICRVEHPSLKPPIEKRTKPLNVKVPMVRERSPQPVGGFQAAGAGGGGAGGLESVALEVPGSSGGPRVATGNGNGGDVGSFMSFLQGLLRLGRFHQGV</sequence>
<feature type="transmembrane region" description="Helical" evidence="3">
    <location>
        <begin position="79"/>
        <end position="100"/>
    </location>
</feature>
<reference evidence="5" key="1">
    <citation type="submission" date="2025-08" db="UniProtKB">
        <authorList>
            <consortium name="Ensembl"/>
        </authorList>
    </citation>
    <scope>IDENTIFICATION</scope>
</reference>
<dbReference type="CDD" id="cd00098">
    <property type="entry name" value="IgC1"/>
    <property type="match status" value="5"/>
</dbReference>
<dbReference type="FunFam" id="2.60.40.10:FF:001931">
    <property type="entry name" value="Uncharacterized LOC100216153"/>
    <property type="match status" value="1"/>
</dbReference>
<dbReference type="AlphaFoldDB" id="A0A8C5PU93"/>
<feature type="domain" description="Ig-like" evidence="4">
    <location>
        <begin position="669"/>
        <end position="780"/>
    </location>
</feature>
<dbReference type="PROSITE" id="PS50835">
    <property type="entry name" value="IG_LIKE"/>
    <property type="match status" value="5"/>
</dbReference>